<dbReference type="SUPFAM" id="SSF52283">
    <property type="entry name" value="Formate/glycerate dehydrogenase catalytic domain-like"/>
    <property type="match status" value="1"/>
</dbReference>
<evidence type="ECO:0000313" key="1">
    <source>
        <dbReference type="EMBL" id="VDM68107.1"/>
    </source>
</evidence>
<sequence>MNTPQANSRSAAELTCTLILSLTRHVPQADASMKAGKWARKEYMGEEVSPMLIETTDSTFERFKI</sequence>
<dbReference type="EMBL" id="UYYB01007662">
    <property type="protein sequence ID" value="VDM68107.1"/>
    <property type="molecule type" value="Genomic_DNA"/>
</dbReference>
<gene>
    <name evidence="1" type="ORF">SVUK_LOCUS3105</name>
</gene>
<keyword evidence="2" id="KW-1185">Reference proteome</keyword>
<dbReference type="PANTHER" id="PTHR42938">
    <property type="entry name" value="FORMATE DEHYDROGENASE 1"/>
    <property type="match status" value="1"/>
</dbReference>
<dbReference type="AlphaFoldDB" id="A0A3P7IV23"/>
<dbReference type="PANTHER" id="PTHR42938:SF22">
    <property type="entry name" value="D-3-PHOSPHOGLYCERATE DEHYDROGENASE"/>
    <property type="match status" value="1"/>
</dbReference>
<dbReference type="GO" id="GO:0004617">
    <property type="term" value="F:phosphoglycerate dehydrogenase activity"/>
    <property type="evidence" value="ECO:0007669"/>
    <property type="project" value="TreeGrafter"/>
</dbReference>
<organism evidence="1 2">
    <name type="scientific">Strongylus vulgaris</name>
    <name type="common">Blood worm</name>
    <dbReference type="NCBI Taxonomy" id="40348"/>
    <lineage>
        <taxon>Eukaryota</taxon>
        <taxon>Metazoa</taxon>
        <taxon>Ecdysozoa</taxon>
        <taxon>Nematoda</taxon>
        <taxon>Chromadorea</taxon>
        <taxon>Rhabditida</taxon>
        <taxon>Rhabditina</taxon>
        <taxon>Rhabditomorpha</taxon>
        <taxon>Strongyloidea</taxon>
        <taxon>Strongylidae</taxon>
        <taxon>Strongylus</taxon>
    </lineage>
</organism>
<dbReference type="OrthoDB" id="1621027at2759"/>
<protein>
    <submittedName>
        <fullName evidence="1">Uncharacterized protein</fullName>
    </submittedName>
</protein>
<accession>A0A3P7IV23</accession>
<name>A0A3P7IV23_STRVU</name>
<dbReference type="Proteomes" id="UP000270094">
    <property type="component" value="Unassembled WGS sequence"/>
</dbReference>
<proteinExistence type="predicted"/>
<reference evidence="1 2" key="1">
    <citation type="submission" date="2018-11" db="EMBL/GenBank/DDBJ databases">
        <authorList>
            <consortium name="Pathogen Informatics"/>
        </authorList>
    </citation>
    <scope>NUCLEOTIDE SEQUENCE [LARGE SCALE GENOMIC DNA]</scope>
</reference>
<dbReference type="Gene3D" id="3.40.50.720">
    <property type="entry name" value="NAD(P)-binding Rossmann-like Domain"/>
    <property type="match status" value="1"/>
</dbReference>
<evidence type="ECO:0000313" key="2">
    <source>
        <dbReference type="Proteomes" id="UP000270094"/>
    </source>
</evidence>